<evidence type="ECO:0000256" key="1">
    <source>
        <dbReference type="SAM" id="Phobius"/>
    </source>
</evidence>
<accession>A0A5S9IMI4</accession>
<dbReference type="KEGG" id="uam:UABAM_02618"/>
<proteinExistence type="predicted"/>
<sequence>MSLQKNNILLISLLITSFVFAQQGKLSIEINPKLDAQKIVPHVQKIYEKSCSNIEKKLHLSPPKHVRIVICASNKEMNILSGHKLPSWALGVAFSSRSLILINYKNVDIFSNSLPSVLEHEVCHLYLGQWEIKNNLQLPQWFNEGICEWISGRLHMQHNTQIFESAVWDQLIPLHELNDGFPLNAQKAALAYVQSRDITVYIAKNYQTTSITQIIHHYGKVKDFSVAVEKVTGIPLQTLEKNWIDSITPKYKWFWRFTQLFSLFTIMAILTIIAYTKQRKRKQALLNSWEKEDEFYENIGY</sequence>
<keyword evidence="1" id="KW-0812">Transmembrane</keyword>
<keyword evidence="1" id="KW-1133">Transmembrane helix</keyword>
<evidence type="ECO:0000313" key="3">
    <source>
        <dbReference type="EMBL" id="BBM84261.1"/>
    </source>
</evidence>
<dbReference type="EMBL" id="AP019860">
    <property type="protein sequence ID" value="BBM84261.1"/>
    <property type="molecule type" value="Genomic_DNA"/>
</dbReference>
<dbReference type="Proteomes" id="UP000326354">
    <property type="component" value="Chromosome"/>
</dbReference>
<name>A0A5S9IMI4_UABAM</name>
<protein>
    <recommendedName>
        <fullName evidence="2">Peptidase MA-like domain-containing protein</fullName>
    </recommendedName>
</protein>
<evidence type="ECO:0000313" key="4">
    <source>
        <dbReference type="Proteomes" id="UP000326354"/>
    </source>
</evidence>
<reference evidence="3 4" key="1">
    <citation type="submission" date="2019-08" db="EMBL/GenBank/DDBJ databases">
        <title>Complete genome sequence of Candidatus Uab amorphum.</title>
        <authorList>
            <person name="Shiratori T."/>
            <person name="Suzuki S."/>
            <person name="Kakizawa Y."/>
            <person name="Ishida K."/>
        </authorList>
    </citation>
    <scope>NUCLEOTIDE SEQUENCE [LARGE SCALE GENOMIC DNA]</scope>
    <source>
        <strain evidence="3 4">SRT547</strain>
    </source>
</reference>
<keyword evidence="1" id="KW-0472">Membrane</keyword>
<dbReference type="Pfam" id="PF13485">
    <property type="entry name" value="Peptidase_MA_2"/>
    <property type="match status" value="1"/>
</dbReference>
<gene>
    <name evidence="3" type="ORF">UABAM_02618</name>
</gene>
<evidence type="ECO:0000259" key="2">
    <source>
        <dbReference type="Pfam" id="PF13485"/>
    </source>
</evidence>
<keyword evidence="4" id="KW-1185">Reference proteome</keyword>
<feature type="transmembrane region" description="Helical" evidence="1">
    <location>
        <begin position="253"/>
        <end position="275"/>
    </location>
</feature>
<dbReference type="InterPro" id="IPR039568">
    <property type="entry name" value="Peptidase_MA-like_dom"/>
</dbReference>
<feature type="domain" description="Peptidase MA-like" evidence="2">
    <location>
        <begin position="86"/>
        <end position="247"/>
    </location>
</feature>
<dbReference type="AlphaFoldDB" id="A0A5S9IMI4"/>
<organism evidence="3 4">
    <name type="scientific">Uabimicrobium amorphum</name>
    <dbReference type="NCBI Taxonomy" id="2596890"/>
    <lineage>
        <taxon>Bacteria</taxon>
        <taxon>Pseudomonadati</taxon>
        <taxon>Planctomycetota</taxon>
        <taxon>Candidatus Uabimicrobiia</taxon>
        <taxon>Candidatus Uabimicrobiales</taxon>
        <taxon>Candidatus Uabimicrobiaceae</taxon>
        <taxon>Candidatus Uabimicrobium</taxon>
    </lineage>
</organism>